<organism evidence="1 2">
    <name type="scientific">Leptospirillum ferriphilum YSK</name>
    <dbReference type="NCBI Taxonomy" id="1441628"/>
    <lineage>
        <taxon>Bacteria</taxon>
        <taxon>Pseudomonadati</taxon>
        <taxon>Nitrospirota</taxon>
        <taxon>Nitrospiria</taxon>
        <taxon>Nitrospirales</taxon>
        <taxon>Nitrospiraceae</taxon>
        <taxon>Leptospirillum</taxon>
    </lineage>
</organism>
<proteinExistence type="predicted"/>
<dbReference type="Proteomes" id="UP000027059">
    <property type="component" value="Chromosome"/>
</dbReference>
<dbReference type="RefSeq" id="WP_038504147.1">
    <property type="nucleotide sequence ID" value="NZ_CP007243.1"/>
</dbReference>
<gene>
    <name evidence="1" type="ORF">Y981_00115</name>
</gene>
<sequence>MTSILEVLWVEDQIHQRAAFNRTPSSLPDPLARAFVATLRGMGRGFPQSPGAATIDRLRQGANCIMLEGDSYLAPKDASRPRQKLLKKET</sequence>
<protein>
    <submittedName>
        <fullName evidence="1">Uncharacterized protein</fullName>
    </submittedName>
</protein>
<evidence type="ECO:0000313" key="2">
    <source>
        <dbReference type="Proteomes" id="UP000027059"/>
    </source>
</evidence>
<dbReference type="AlphaFoldDB" id="A0A059Y1K9"/>
<dbReference type="EMBL" id="CP007243">
    <property type="protein sequence ID" value="AIA31347.1"/>
    <property type="molecule type" value="Genomic_DNA"/>
</dbReference>
<accession>A0A059Y1K9</accession>
<reference evidence="1 2" key="2">
    <citation type="journal article" date="2015" name="Biomed. Res. Int.">
        <title>Effects of Arsenite Resistance on the Growth and Functional Gene Expression of Leptospirillum ferriphilum and Acidithiobacillus thiooxidans in Pure Culture and Coculture.</title>
        <authorList>
            <person name="Jiang H."/>
            <person name="Liang Y."/>
            <person name="Yin H."/>
            <person name="Xiao Y."/>
            <person name="Guo X."/>
            <person name="Xu Y."/>
            <person name="Hu Q."/>
            <person name="Liu H."/>
            <person name="Liu X."/>
        </authorList>
    </citation>
    <scope>NUCLEOTIDE SEQUENCE [LARGE SCALE GENOMIC DNA]</scope>
    <source>
        <strain evidence="1 2">YSK</strain>
    </source>
</reference>
<name>A0A059Y1K9_9BACT</name>
<reference evidence="2" key="1">
    <citation type="submission" date="2014-02" db="EMBL/GenBank/DDBJ databases">
        <title>Complete genome sequence and comparative genomic analysis of the nitrogen-fixing bacterium Leptospirillum ferriphilum YSK.</title>
        <authorList>
            <person name="Guo X."/>
            <person name="Yin H."/>
            <person name="Liang Y."/>
            <person name="Hu Q."/>
            <person name="Ma L."/>
            <person name="Xiao Y."/>
            <person name="Zhang X."/>
            <person name="Qiu G."/>
            <person name="Liu X."/>
        </authorList>
    </citation>
    <scope>NUCLEOTIDE SEQUENCE [LARGE SCALE GENOMIC DNA]</scope>
    <source>
        <strain evidence="2">YSK</strain>
    </source>
</reference>
<dbReference type="HOGENOM" id="CLU_2437229_0_0_0"/>
<dbReference type="KEGG" id="lfp:Y981_00115"/>
<keyword evidence="2" id="KW-1185">Reference proteome</keyword>
<evidence type="ECO:0000313" key="1">
    <source>
        <dbReference type="EMBL" id="AIA31347.1"/>
    </source>
</evidence>